<dbReference type="GO" id="GO:0030149">
    <property type="term" value="P:sphingolipid catabolic process"/>
    <property type="evidence" value="ECO:0007669"/>
    <property type="project" value="TreeGrafter"/>
</dbReference>
<dbReference type="InterPro" id="IPR002110">
    <property type="entry name" value="Ankyrin_rpt"/>
</dbReference>
<comment type="caution">
    <text evidence="1">The sequence shown here is derived from an EMBL/GenBank/DDBJ whole genome shotgun (WGS) entry which is preliminary data.</text>
</comment>
<dbReference type="Gene3D" id="1.25.40.20">
    <property type="entry name" value="Ankyrin repeat-containing domain"/>
    <property type="match status" value="2"/>
</dbReference>
<dbReference type="GO" id="GO:0005783">
    <property type="term" value="C:endoplasmic reticulum"/>
    <property type="evidence" value="ECO:0007669"/>
    <property type="project" value="TreeGrafter"/>
</dbReference>
<evidence type="ECO:0000313" key="1">
    <source>
        <dbReference type="EMBL" id="KAG2495119.1"/>
    </source>
</evidence>
<gene>
    <name evidence="1" type="ORF">HYH03_006729</name>
</gene>
<reference evidence="1" key="1">
    <citation type="journal article" date="2020" name="bioRxiv">
        <title>Comparative genomics of Chlamydomonas.</title>
        <authorList>
            <person name="Craig R.J."/>
            <person name="Hasan A.R."/>
            <person name="Ness R.W."/>
            <person name="Keightley P.D."/>
        </authorList>
    </citation>
    <scope>NUCLEOTIDE SEQUENCE</scope>
    <source>
        <strain evidence="1">CCAP 11/70</strain>
    </source>
</reference>
<dbReference type="OrthoDB" id="63514at2759"/>
<keyword evidence="2" id="KW-1185">Reference proteome</keyword>
<dbReference type="GO" id="GO:0071944">
    <property type="term" value="C:cell periphery"/>
    <property type="evidence" value="ECO:0007669"/>
    <property type="project" value="TreeGrafter"/>
</dbReference>
<proteinExistence type="predicted"/>
<protein>
    <submittedName>
        <fullName evidence="1">Uncharacterized protein</fullName>
    </submittedName>
</protein>
<dbReference type="Proteomes" id="UP000612055">
    <property type="component" value="Unassembled WGS sequence"/>
</dbReference>
<name>A0A835Y4Q5_9CHLO</name>
<dbReference type="InterPro" id="IPR036770">
    <property type="entry name" value="Ankyrin_rpt-contain_sf"/>
</dbReference>
<dbReference type="SUPFAM" id="SSF48403">
    <property type="entry name" value="Ankyrin repeat"/>
    <property type="match status" value="1"/>
</dbReference>
<dbReference type="GO" id="GO:0046513">
    <property type="term" value="P:ceramide biosynthetic process"/>
    <property type="evidence" value="ECO:0007669"/>
    <property type="project" value="TreeGrafter"/>
</dbReference>
<dbReference type="AlphaFoldDB" id="A0A835Y4Q5"/>
<dbReference type="PANTHER" id="PTHR12393">
    <property type="entry name" value="SPHINGOMYELIN PHOSPHODIESTERASE RELATED"/>
    <property type="match status" value="1"/>
</dbReference>
<organism evidence="1 2">
    <name type="scientific">Edaphochlamys debaryana</name>
    <dbReference type="NCBI Taxonomy" id="47281"/>
    <lineage>
        <taxon>Eukaryota</taxon>
        <taxon>Viridiplantae</taxon>
        <taxon>Chlorophyta</taxon>
        <taxon>core chlorophytes</taxon>
        <taxon>Chlorophyceae</taxon>
        <taxon>CS clade</taxon>
        <taxon>Chlamydomonadales</taxon>
        <taxon>Chlamydomonadales incertae sedis</taxon>
        <taxon>Edaphochlamys</taxon>
    </lineage>
</organism>
<sequence>MTREQRQELLCLVASSGDVENLKVALAAADLVPTTFGAGDTKYADAVLAAAARAGHLECCQLLLDASRLRPIQALGIMLQAAASAGHLELCEWCWEQRSDLQSHEHSTPALESAARGGHMEICRSCLRRNPDLPVKDAVLAAAQGGQPATMDWLLSRLSWERVSRNDKPLLVKLLTAALKGCHLATVKGLYDRDGGPANHLSAFEWRRPFQATLRSRTADWKAKAEWVLARSGPTAGVDCYLAAAEGAADPVPRFLWLRSVRIRPSPEKDYDSLRILAGRGNLAAVQWLLGPDGFAPPEGWAEHRSARMCALKAAANGHTEVLQALMTAGLPLDPSLCATEAIANGHLSTLRWLHEAHGTAALGFIEDAAVAAARSGSMELMTWVEDQDMDLGRGWCDWDPEECDRVWSEAAASGCEAALRLLDAWGVRRPDDGEPYVRAAHKGDLRTLKVLEDLCLSYGPPSRPPPPAGLHAILVGLRQEPDRLPRGAGTFLRAAARAPLAAVQWLSSQYCPQSYGLELEPVWKVLQGAGGAHVDQRVMCWMQQQLK</sequence>
<accession>A0A835Y4Q5</accession>
<dbReference type="PANTHER" id="PTHR12393:SF6">
    <property type="entry name" value="SPHINGOMYELIN PHOSPHODIESTERASE 2"/>
    <property type="match status" value="1"/>
</dbReference>
<dbReference type="EMBL" id="JAEHOE010000026">
    <property type="protein sequence ID" value="KAG2495119.1"/>
    <property type="molecule type" value="Genomic_DNA"/>
</dbReference>
<dbReference type="GO" id="GO:0016020">
    <property type="term" value="C:membrane"/>
    <property type="evidence" value="ECO:0007669"/>
    <property type="project" value="TreeGrafter"/>
</dbReference>
<dbReference type="GO" id="GO:0004620">
    <property type="term" value="F:phospholipase activity"/>
    <property type="evidence" value="ECO:0007669"/>
    <property type="project" value="TreeGrafter"/>
</dbReference>
<evidence type="ECO:0000313" key="2">
    <source>
        <dbReference type="Proteomes" id="UP000612055"/>
    </source>
</evidence>
<dbReference type="SMART" id="SM00248">
    <property type="entry name" value="ANK"/>
    <property type="match status" value="3"/>
</dbReference>